<reference evidence="5" key="1">
    <citation type="journal article" date="2021" name="bioRxiv">
        <title>Whole Genome Assembly and Annotation of Northern Wild Rice, Zizania palustris L., Supports a Whole Genome Duplication in the Zizania Genus.</title>
        <authorList>
            <person name="Haas M."/>
            <person name="Kono T."/>
            <person name="Macchietto M."/>
            <person name="Millas R."/>
            <person name="McGilp L."/>
            <person name="Shao M."/>
            <person name="Duquette J."/>
            <person name="Hirsch C.N."/>
            <person name="Kimball J."/>
        </authorList>
    </citation>
    <scope>NUCLEOTIDE SEQUENCE</scope>
    <source>
        <tissue evidence="5">Fresh leaf tissue</tissue>
    </source>
</reference>
<organism evidence="5 6">
    <name type="scientific">Zizania palustris</name>
    <name type="common">Northern wild rice</name>
    <dbReference type="NCBI Taxonomy" id="103762"/>
    <lineage>
        <taxon>Eukaryota</taxon>
        <taxon>Viridiplantae</taxon>
        <taxon>Streptophyta</taxon>
        <taxon>Embryophyta</taxon>
        <taxon>Tracheophyta</taxon>
        <taxon>Spermatophyta</taxon>
        <taxon>Magnoliopsida</taxon>
        <taxon>Liliopsida</taxon>
        <taxon>Poales</taxon>
        <taxon>Poaceae</taxon>
        <taxon>BOP clade</taxon>
        <taxon>Oryzoideae</taxon>
        <taxon>Oryzeae</taxon>
        <taxon>Zizaniinae</taxon>
        <taxon>Zizania</taxon>
    </lineage>
</organism>
<evidence type="ECO:0000256" key="1">
    <source>
        <dbReference type="ARBA" id="ARBA00004496"/>
    </source>
</evidence>
<evidence type="ECO:0000259" key="4">
    <source>
        <dbReference type="Pfam" id="PF09598"/>
    </source>
</evidence>
<comment type="subcellular location">
    <subcellularLocation>
        <location evidence="1">Cytoplasm</location>
    </subcellularLocation>
</comment>
<dbReference type="AlphaFoldDB" id="A0A8J5TDC3"/>
<feature type="region of interest" description="Disordered" evidence="3">
    <location>
        <begin position="57"/>
        <end position="89"/>
    </location>
</feature>
<dbReference type="EMBL" id="JAAALK010000283">
    <property type="protein sequence ID" value="KAG8076809.1"/>
    <property type="molecule type" value="Genomic_DNA"/>
</dbReference>
<name>A0A8J5TDC3_ZIZPA</name>
<evidence type="ECO:0000313" key="5">
    <source>
        <dbReference type="EMBL" id="KAG8076809.1"/>
    </source>
</evidence>
<dbReference type="Pfam" id="PF09598">
    <property type="entry name" value="Stm1_N"/>
    <property type="match status" value="1"/>
</dbReference>
<proteinExistence type="predicted"/>
<feature type="compositionally biased region" description="Gly residues" evidence="3">
    <location>
        <begin position="76"/>
        <end position="89"/>
    </location>
</feature>
<sequence>MVTMNPFNILSVDDNDDPTQLLVEAKVVVKKAKENKPISTTTGNGTYPVAAKFLTKPSPPSQAMRESRDGSAPTCGGSGHGQCGCGRGG</sequence>
<keyword evidence="2" id="KW-0963">Cytoplasm</keyword>
<dbReference type="InterPro" id="IPR019084">
    <property type="entry name" value="STM1-like_N"/>
</dbReference>
<comment type="caution">
    <text evidence="5">The sequence shown here is derived from an EMBL/GenBank/DDBJ whole genome shotgun (WGS) entry which is preliminary data.</text>
</comment>
<evidence type="ECO:0000313" key="6">
    <source>
        <dbReference type="Proteomes" id="UP000729402"/>
    </source>
</evidence>
<dbReference type="GO" id="GO:0005737">
    <property type="term" value="C:cytoplasm"/>
    <property type="evidence" value="ECO:0007669"/>
    <property type="project" value="UniProtKB-SubCell"/>
</dbReference>
<dbReference type="Proteomes" id="UP000729402">
    <property type="component" value="Unassembled WGS sequence"/>
</dbReference>
<dbReference type="OrthoDB" id="784393at2759"/>
<accession>A0A8J5TDC3</accession>
<evidence type="ECO:0000256" key="2">
    <source>
        <dbReference type="ARBA" id="ARBA00022490"/>
    </source>
</evidence>
<gene>
    <name evidence="5" type="ORF">GUJ93_ZPchr0006g43717</name>
</gene>
<keyword evidence="6" id="KW-1185">Reference proteome</keyword>
<protein>
    <recommendedName>
        <fullName evidence="4">STM1-like N-terminal domain-containing protein</fullName>
    </recommendedName>
</protein>
<reference evidence="5" key="2">
    <citation type="submission" date="2021-02" db="EMBL/GenBank/DDBJ databases">
        <authorList>
            <person name="Kimball J.A."/>
            <person name="Haas M.W."/>
            <person name="Macchietto M."/>
            <person name="Kono T."/>
            <person name="Duquette J."/>
            <person name="Shao M."/>
        </authorList>
    </citation>
    <scope>NUCLEOTIDE SEQUENCE</scope>
    <source>
        <tissue evidence="5">Fresh leaf tissue</tissue>
    </source>
</reference>
<feature type="domain" description="STM1-like N-terminal" evidence="4">
    <location>
        <begin position="1"/>
        <end position="75"/>
    </location>
</feature>
<evidence type="ECO:0000256" key="3">
    <source>
        <dbReference type="SAM" id="MobiDB-lite"/>
    </source>
</evidence>